<evidence type="ECO:0000313" key="2">
    <source>
        <dbReference type="EMBL" id="CCA73086.1"/>
    </source>
</evidence>
<feature type="compositionally biased region" description="Pro residues" evidence="1">
    <location>
        <begin position="390"/>
        <end position="401"/>
    </location>
</feature>
<feature type="region of interest" description="Disordered" evidence="1">
    <location>
        <begin position="37"/>
        <end position="57"/>
    </location>
</feature>
<dbReference type="InParanoid" id="G4TP43"/>
<protein>
    <submittedName>
        <fullName evidence="2">Uncharacterized protein</fullName>
    </submittedName>
</protein>
<feature type="region of interest" description="Disordered" evidence="1">
    <location>
        <begin position="287"/>
        <end position="401"/>
    </location>
</feature>
<keyword evidence="3" id="KW-1185">Reference proteome</keyword>
<evidence type="ECO:0000256" key="1">
    <source>
        <dbReference type="SAM" id="MobiDB-lite"/>
    </source>
</evidence>
<dbReference type="OrthoDB" id="3207606at2759"/>
<dbReference type="EMBL" id="CAFZ01000201">
    <property type="protein sequence ID" value="CCA73086.1"/>
    <property type="molecule type" value="Genomic_DNA"/>
</dbReference>
<feature type="compositionally biased region" description="Pro residues" evidence="1">
    <location>
        <begin position="326"/>
        <end position="339"/>
    </location>
</feature>
<feature type="compositionally biased region" description="Low complexity" evidence="1">
    <location>
        <begin position="564"/>
        <end position="585"/>
    </location>
</feature>
<feature type="compositionally biased region" description="Basic and acidic residues" evidence="1">
    <location>
        <begin position="299"/>
        <end position="312"/>
    </location>
</feature>
<comment type="caution">
    <text evidence="2">The sequence shown here is derived from an EMBL/GenBank/DDBJ whole genome shotgun (WGS) entry which is preliminary data.</text>
</comment>
<dbReference type="STRING" id="1109443.G4TP43"/>
<organism evidence="2 3">
    <name type="scientific">Serendipita indica (strain DSM 11827)</name>
    <name type="common">Root endophyte fungus</name>
    <name type="synonym">Piriformospora indica</name>
    <dbReference type="NCBI Taxonomy" id="1109443"/>
    <lineage>
        <taxon>Eukaryota</taxon>
        <taxon>Fungi</taxon>
        <taxon>Dikarya</taxon>
        <taxon>Basidiomycota</taxon>
        <taxon>Agaricomycotina</taxon>
        <taxon>Agaricomycetes</taxon>
        <taxon>Sebacinales</taxon>
        <taxon>Serendipitaceae</taxon>
        <taxon>Serendipita</taxon>
    </lineage>
</organism>
<proteinExistence type="predicted"/>
<dbReference type="OMA" id="WPPPVAY"/>
<dbReference type="Proteomes" id="UP000007148">
    <property type="component" value="Unassembled WGS sequence"/>
</dbReference>
<feature type="region of interest" description="Disordered" evidence="1">
    <location>
        <begin position="97"/>
        <end position="161"/>
    </location>
</feature>
<feature type="region of interest" description="Disordered" evidence="1">
    <location>
        <begin position="532"/>
        <end position="607"/>
    </location>
</feature>
<reference evidence="2 3" key="1">
    <citation type="journal article" date="2011" name="PLoS Pathog.">
        <title>Endophytic Life Strategies Decoded by Genome and Transcriptome Analyses of the Mutualistic Root Symbiont Piriformospora indica.</title>
        <authorList>
            <person name="Zuccaro A."/>
            <person name="Lahrmann U."/>
            <person name="Guldener U."/>
            <person name="Langen G."/>
            <person name="Pfiffi S."/>
            <person name="Biedenkopf D."/>
            <person name="Wong P."/>
            <person name="Samans B."/>
            <person name="Grimm C."/>
            <person name="Basiewicz M."/>
            <person name="Murat C."/>
            <person name="Martin F."/>
            <person name="Kogel K.H."/>
        </authorList>
    </citation>
    <scope>NUCLEOTIDE SEQUENCE [LARGE SCALE GENOMIC DNA]</scope>
    <source>
        <strain evidence="2 3">DSM 11827</strain>
    </source>
</reference>
<feature type="region of interest" description="Disordered" evidence="1">
    <location>
        <begin position="651"/>
        <end position="686"/>
    </location>
</feature>
<feature type="compositionally biased region" description="Polar residues" evidence="1">
    <location>
        <begin position="787"/>
        <end position="802"/>
    </location>
</feature>
<feature type="compositionally biased region" description="Polar residues" evidence="1">
    <location>
        <begin position="667"/>
        <end position="686"/>
    </location>
</feature>
<feature type="compositionally biased region" description="Low complexity" evidence="1">
    <location>
        <begin position="237"/>
        <end position="251"/>
    </location>
</feature>
<feature type="compositionally biased region" description="Low complexity" evidence="1">
    <location>
        <begin position="547"/>
        <end position="557"/>
    </location>
</feature>
<gene>
    <name evidence="2" type="ORF">PIIN_07040</name>
</gene>
<dbReference type="AlphaFoldDB" id="G4TP43"/>
<feature type="region of interest" description="Disordered" evidence="1">
    <location>
        <begin position="711"/>
        <end position="774"/>
    </location>
</feature>
<feature type="compositionally biased region" description="Polar residues" evidence="1">
    <location>
        <begin position="144"/>
        <end position="156"/>
    </location>
</feature>
<evidence type="ECO:0000313" key="3">
    <source>
        <dbReference type="Proteomes" id="UP000007148"/>
    </source>
</evidence>
<accession>G4TP43</accession>
<feature type="compositionally biased region" description="Basic residues" evidence="1">
    <location>
        <begin position="739"/>
        <end position="756"/>
    </location>
</feature>
<name>G4TP43_SERID</name>
<feature type="region of interest" description="Disordered" evidence="1">
    <location>
        <begin position="787"/>
        <end position="841"/>
    </location>
</feature>
<feature type="compositionally biased region" description="Polar residues" evidence="1">
    <location>
        <begin position="110"/>
        <end position="128"/>
    </location>
</feature>
<dbReference type="HOGENOM" id="CLU_338338_0_0_1"/>
<sequence length="841" mass="89144">MSKRCLSLFLSHHSVSHSTLARPQPITAPAPESFLPSFDFGSPVKPRSGGSKALPKRKMPDLSKRLAAFAFLNLEDIQEEADDLHAALNASPISTAPSTKGARFWDFSRPKNSSQRATSPSTPQSLPPMSSKAYATLVGGGGTTPSSAKSTFSKTPSSKRRSSGFSLALAELDQVAEELSPLSPATNENKSLAVDLVSIFSVSTAEDADNKTRFSFPMPPSFTPRRGSQSPLDPDISFSTTLSSTSSVSPQSPESGFSDYSFFSPLFSAGFGARTFLPAESLLPPVPEVAPTESISPLEKVDISPKKDEPKPKRARPTRPTLVVPPAAPPPHDSPPPTPSSVTSQRNAAATLRACPSPELDPELSAHSSTTSIASVLESSESESESVAPSPAPPVVKELPPAPMPDVFANWDIGSPSRSDSIVTITQRAFNAMRPRGSISNIGGSFSTVRGGSISAGSPMSRNGSWGSGEMYDWEQAIDDIYLRISRKPSIASIALAASAEGAALPTTSLDVVADTAFVMDDEMRRKLMESQYLVPTRQAPRPPSPARSAASSATKSTTKKEMASSSAASDSDWVSASATSSARSSLDEQRPSPVHSHGPSTPVYEDDAPIHAIKSRPAPLITSPSYPPVNPLRLKRPNLASTLTVPDSKMVLPLDVQSPRPPPTQSIPTSDAETSSAIFSPMSATSPPFMQPIDIDNWPLWSSSSVDASLEKRRDIRRPSANGTMISKFSDDSVDASKKKRTGTPKTGNRMKKSSPTRVTKPAPSALSPGSAHTSYTFLGLKRKAPTSSGNTAYASFSPKVSQEAAPRTSLESARSGSSDESKRNGLKRPPLPLELFIRA</sequence>
<feature type="region of interest" description="Disordered" evidence="1">
    <location>
        <begin position="210"/>
        <end position="251"/>
    </location>
</feature>
<feature type="compositionally biased region" description="Low complexity" evidence="1">
    <location>
        <begin position="374"/>
        <end position="389"/>
    </location>
</feature>